<organism evidence="1 2">
    <name type="scientific">Elysia crispata</name>
    <name type="common">lettuce slug</name>
    <dbReference type="NCBI Taxonomy" id="231223"/>
    <lineage>
        <taxon>Eukaryota</taxon>
        <taxon>Metazoa</taxon>
        <taxon>Spiralia</taxon>
        <taxon>Lophotrochozoa</taxon>
        <taxon>Mollusca</taxon>
        <taxon>Gastropoda</taxon>
        <taxon>Heterobranchia</taxon>
        <taxon>Euthyneura</taxon>
        <taxon>Panpulmonata</taxon>
        <taxon>Sacoglossa</taxon>
        <taxon>Placobranchoidea</taxon>
        <taxon>Plakobranchidae</taxon>
        <taxon>Elysia</taxon>
    </lineage>
</organism>
<dbReference type="EMBL" id="JAWDGP010006429">
    <property type="protein sequence ID" value="KAK3741377.1"/>
    <property type="molecule type" value="Genomic_DNA"/>
</dbReference>
<proteinExistence type="predicted"/>
<accession>A0AAE1CWP9</accession>
<protein>
    <submittedName>
        <fullName evidence="1">Uncharacterized protein</fullName>
    </submittedName>
</protein>
<reference evidence="1" key="1">
    <citation type="journal article" date="2023" name="G3 (Bethesda)">
        <title>A reference genome for the long-term kleptoplast-retaining sea slug Elysia crispata morphotype clarki.</title>
        <authorList>
            <person name="Eastman K.E."/>
            <person name="Pendleton A.L."/>
            <person name="Shaikh M.A."/>
            <person name="Suttiyut T."/>
            <person name="Ogas R."/>
            <person name="Tomko P."/>
            <person name="Gavelis G."/>
            <person name="Widhalm J.R."/>
            <person name="Wisecaver J.H."/>
        </authorList>
    </citation>
    <scope>NUCLEOTIDE SEQUENCE</scope>
    <source>
        <strain evidence="1">ECLA1</strain>
    </source>
</reference>
<dbReference type="AlphaFoldDB" id="A0AAE1CWP9"/>
<dbReference type="Proteomes" id="UP001283361">
    <property type="component" value="Unassembled WGS sequence"/>
</dbReference>
<sequence length="67" mass="7394">MTKAKDLMAWVCQLSSEWSPVLHSSFSSSLFSSSASSNSGEVVKHRPRPEMITSIYHMAVLHTSIPT</sequence>
<keyword evidence="2" id="KW-1185">Reference proteome</keyword>
<name>A0AAE1CWP9_9GAST</name>
<evidence type="ECO:0000313" key="2">
    <source>
        <dbReference type="Proteomes" id="UP001283361"/>
    </source>
</evidence>
<evidence type="ECO:0000313" key="1">
    <source>
        <dbReference type="EMBL" id="KAK3741377.1"/>
    </source>
</evidence>
<comment type="caution">
    <text evidence="1">The sequence shown here is derived from an EMBL/GenBank/DDBJ whole genome shotgun (WGS) entry which is preliminary data.</text>
</comment>
<gene>
    <name evidence="1" type="ORF">RRG08_034422</name>
</gene>